<dbReference type="PROSITE" id="PS50011">
    <property type="entry name" value="PROTEIN_KINASE_DOM"/>
    <property type="match status" value="1"/>
</dbReference>
<feature type="transmembrane region" description="Helical" evidence="2">
    <location>
        <begin position="68"/>
        <end position="91"/>
    </location>
</feature>
<dbReference type="Proteomes" id="UP000239649">
    <property type="component" value="Unassembled WGS sequence"/>
</dbReference>
<comment type="caution">
    <text evidence="4">The sequence shown here is derived from an EMBL/GenBank/DDBJ whole genome shotgun (WGS) entry which is preliminary data.</text>
</comment>
<dbReference type="STRING" id="554055.A0A2P6VMM0"/>
<dbReference type="SUPFAM" id="SSF56112">
    <property type="entry name" value="Protein kinase-like (PK-like)"/>
    <property type="match status" value="1"/>
</dbReference>
<evidence type="ECO:0000256" key="1">
    <source>
        <dbReference type="SAM" id="MobiDB-lite"/>
    </source>
</evidence>
<evidence type="ECO:0000256" key="2">
    <source>
        <dbReference type="SAM" id="Phobius"/>
    </source>
</evidence>
<dbReference type="InterPro" id="IPR001245">
    <property type="entry name" value="Ser-Thr/Tyr_kinase_cat_dom"/>
</dbReference>
<evidence type="ECO:0000313" key="4">
    <source>
        <dbReference type="EMBL" id="PSC75307.1"/>
    </source>
</evidence>
<dbReference type="EMBL" id="LHPF02000002">
    <property type="protein sequence ID" value="PSC75307.1"/>
    <property type="molecule type" value="Genomic_DNA"/>
</dbReference>
<name>A0A2P6VMM0_9CHLO</name>
<keyword evidence="2" id="KW-1133">Transmembrane helix</keyword>
<dbReference type="AlphaFoldDB" id="A0A2P6VMM0"/>
<feature type="domain" description="Protein kinase" evidence="3">
    <location>
        <begin position="247"/>
        <end position="417"/>
    </location>
</feature>
<dbReference type="GO" id="GO:0005524">
    <property type="term" value="F:ATP binding"/>
    <property type="evidence" value="ECO:0007669"/>
    <property type="project" value="InterPro"/>
</dbReference>
<dbReference type="InterPro" id="IPR051681">
    <property type="entry name" value="Ser/Thr_Kinases-Pseudokinases"/>
</dbReference>
<gene>
    <name evidence="4" type="ORF">C2E20_1693</name>
</gene>
<feature type="region of interest" description="Disordered" evidence="1">
    <location>
        <begin position="107"/>
        <end position="140"/>
    </location>
</feature>
<reference evidence="4 5" key="1">
    <citation type="journal article" date="2018" name="Plant J.">
        <title>Genome sequences of Chlorella sorokiniana UTEX 1602 and Micractinium conductrix SAG 241.80: implications to maltose excretion by a green alga.</title>
        <authorList>
            <person name="Arriola M.B."/>
            <person name="Velmurugan N."/>
            <person name="Zhang Y."/>
            <person name="Plunkett M.H."/>
            <person name="Hondzo H."/>
            <person name="Barney B.M."/>
        </authorList>
    </citation>
    <scope>NUCLEOTIDE SEQUENCE [LARGE SCALE GENOMIC DNA]</scope>
    <source>
        <strain evidence="4 5">SAG 241.80</strain>
    </source>
</reference>
<accession>A0A2P6VMM0</accession>
<protein>
    <submittedName>
        <fullName evidence="4">Serine threonine-kinase CTR1</fullName>
    </submittedName>
</protein>
<feature type="compositionally biased region" description="Low complexity" evidence="1">
    <location>
        <begin position="129"/>
        <end position="140"/>
    </location>
</feature>
<organism evidence="4 5">
    <name type="scientific">Micractinium conductrix</name>
    <dbReference type="NCBI Taxonomy" id="554055"/>
    <lineage>
        <taxon>Eukaryota</taxon>
        <taxon>Viridiplantae</taxon>
        <taxon>Chlorophyta</taxon>
        <taxon>core chlorophytes</taxon>
        <taxon>Trebouxiophyceae</taxon>
        <taxon>Chlorellales</taxon>
        <taxon>Chlorellaceae</taxon>
        <taxon>Chlorella clade</taxon>
        <taxon>Micractinium</taxon>
    </lineage>
</organism>
<dbReference type="Gene3D" id="1.10.510.10">
    <property type="entry name" value="Transferase(Phosphotransferase) domain 1"/>
    <property type="match status" value="1"/>
</dbReference>
<keyword evidence="5" id="KW-1185">Reference proteome</keyword>
<dbReference type="GO" id="GO:0004674">
    <property type="term" value="F:protein serine/threonine kinase activity"/>
    <property type="evidence" value="ECO:0007669"/>
    <property type="project" value="TreeGrafter"/>
</dbReference>
<sequence length="417" mass="43534">MHGNAGLTGTLPANLPWPKLRSLKLGGASVGGSVPSAWCTAPFAKHLYSLELNGSAADPALPSCAEHAMVAAAALAVLLPAVALLGVGFAARVLWRRRLRRQLDARLGKGGGQQEEARGLIGGESAAVGGSSREGSSISWESGRRARMNRLLSAQLGPNGLLSVPLEAAPAALAHQLPTLAEDEGAHEAGAHGAPASVTSRDIELGQRRGLSTHLRQAAGSRRWALGTASMQLHVQPGELEFCKDDQGRLVVLGLSTHAVVYKAWLHGGEPVAAKVFELLPGMDSRAAWHEAALLRECIHDRIVPLYGVAIKGLLLILVTRLMEGGSLTTALQIQEQREVLRWQAGGRQRDARAARRPSNVLLTGSLRAGVGDLGVAQTVGSRARTAGGFCCTHAAPEQLMGSAAASPPTSTPWASS</sequence>
<evidence type="ECO:0000259" key="3">
    <source>
        <dbReference type="PROSITE" id="PS50011"/>
    </source>
</evidence>
<dbReference type="InterPro" id="IPR000719">
    <property type="entry name" value="Prot_kinase_dom"/>
</dbReference>
<keyword evidence="2" id="KW-0472">Membrane</keyword>
<evidence type="ECO:0000313" key="5">
    <source>
        <dbReference type="Proteomes" id="UP000239649"/>
    </source>
</evidence>
<proteinExistence type="predicted"/>
<dbReference type="Pfam" id="PF07714">
    <property type="entry name" value="PK_Tyr_Ser-Thr"/>
    <property type="match status" value="1"/>
</dbReference>
<dbReference type="PANTHER" id="PTHR44329">
    <property type="entry name" value="SERINE/THREONINE-PROTEIN KINASE TNNI3K-RELATED"/>
    <property type="match status" value="1"/>
</dbReference>
<dbReference type="InterPro" id="IPR011009">
    <property type="entry name" value="Kinase-like_dom_sf"/>
</dbReference>
<keyword evidence="2" id="KW-0812">Transmembrane</keyword>